<evidence type="ECO:0000256" key="5">
    <source>
        <dbReference type="ARBA" id="ARBA00038121"/>
    </source>
</evidence>
<evidence type="ECO:0000256" key="4">
    <source>
        <dbReference type="ARBA" id="ARBA00022840"/>
    </source>
</evidence>
<proteinExistence type="inferred from homology"/>
<dbReference type="GO" id="GO:0042352">
    <property type="term" value="P:GDP-L-fucose salvage"/>
    <property type="evidence" value="ECO:0007669"/>
    <property type="project" value="TreeGrafter"/>
</dbReference>
<dbReference type="InterPro" id="IPR036554">
    <property type="entry name" value="GHMP_kinase_C_sf"/>
</dbReference>
<dbReference type="SUPFAM" id="SSF54211">
    <property type="entry name" value="Ribosomal protein S5 domain 2-like"/>
    <property type="match status" value="1"/>
</dbReference>
<protein>
    <submittedName>
        <fullName evidence="8">Galactokinase/homoserine kinase family protein</fullName>
        <ecNumber evidence="8">2.7.1.6</ecNumber>
    </submittedName>
</protein>
<keyword evidence="4" id="KW-0067">ATP-binding</keyword>
<evidence type="ECO:0000256" key="1">
    <source>
        <dbReference type="ARBA" id="ARBA00022679"/>
    </source>
</evidence>
<dbReference type="KEGG" id="mgy:MGMSRv2__4176"/>
<dbReference type="Pfam" id="PF00288">
    <property type="entry name" value="GHMP_kinases_N"/>
    <property type="match status" value="1"/>
</dbReference>
<keyword evidence="1 8" id="KW-0808">Transferase</keyword>
<feature type="domain" description="GHMP kinase N-terminal" evidence="6">
    <location>
        <begin position="81"/>
        <end position="163"/>
    </location>
</feature>
<dbReference type="Gene3D" id="3.30.230.120">
    <property type="match status" value="1"/>
</dbReference>
<organism evidence="8 9">
    <name type="scientific">Magnetospirillum gryphiswaldense (strain DSM 6361 / JCM 21280 / NBRC 15271 / MSR-1)</name>
    <dbReference type="NCBI Taxonomy" id="431944"/>
    <lineage>
        <taxon>Bacteria</taxon>
        <taxon>Pseudomonadati</taxon>
        <taxon>Pseudomonadota</taxon>
        <taxon>Alphaproteobacteria</taxon>
        <taxon>Rhodospirillales</taxon>
        <taxon>Rhodospirillaceae</taxon>
        <taxon>Magnetospirillum</taxon>
    </lineage>
</organism>
<dbReference type="Proteomes" id="UP000018922">
    <property type="component" value="Chromosome I"/>
</dbReference>
<evidence type="ECO:0000259" key="7">
    <source>
        <dbReference type="Pfam" id="PF08544"/>
    </source>
</evidence>
<evidence type="ECO:0000259" key="6">
    <source>
        <dbReference type="Pfam" id="PF00288"/>
    </source>
</evidence>
<dbReference type="InterPro" id="IPR052203">
    <property type="entry name" value="GHMP_Kinase-Related"/>
</dbReference>
<dbReference type="Pfam" id="PF08544">
    <property type="entry name" value="GHMP_kinases_C"/>
    <property type="match status" value="1"/>
</dbReference>
<evidence type="ECO:0000256" key="3">
    <source>
        <dbReference type="ARBA" id="ARBA00022777"/>
    </source>
</evidence>
<dbReference type="PANTHER" id="PTHR32463:SF0">
    <property type="entry name" value="L-FUCOSE KINASE"/>
    <property type="match status" value="1"/>
</dbReference>
<evidence type="ECO:0000313" key="9">
    <source>
        <dbReference type="Proteomes" id="UP000018922"/>
    </source>
</evidence>
<dbReference type="STRING" id="1430440.MGMSRv2__4176"/>
<dbReference type="GO" id="GO:0050201">
    <property type="term" value="F:fucokinase activity"/>
    <property type="evidence" value="ECO:0007669"/>
    <property type="project" value="TreeGrafter"/>
</dbReference>
<reference evidence="8 9" key="1">
    <citation type="journal article" date="2014" name="Genome Announc.">
        <title>Complete genome sequence of Magnetospirillum gryphiswaldense MSR-1.</title>
        <authorList>
            <person name="Wang X."/>
            <person name="Wang Q."/>
            <person name="Zhang W."/>
            <person name="Wang Y."/>
            <person name="Li L."/>
            <person name="Wen T."/>
            <person name="Zhang T."/>
            <person name="Zhang Y."/>
            <person name="Xu J."/>
            <person name="Hu J."/>
            <person name="Li S."/>
            <person name="Liu L."/>
            <person name="Liu J."/>
            <person name="Jiang W."/>
            <person name="Tian J."/>
            <person name="Li Y."/>
            <person name="Schuler D."/>
            <person name="Wang L."/>
            <person name="Li J."/>
        </authorList>
    </citation>
    <scope>NUCLEOTIDE SEQUENCE [LARGE SCALE GENOMIC DNA]</scope>
    <source>
        <strain evidence="9">DSM 6361 / JCM 21280 / NBRC 15271 / MSR-1</strain>
    </source>
</reference>
<dbReference type="InterPro" id="IPR014606">
    <property type="entry name" value="Heptose_7-P_kinase"/>
</dbReference>
<dbReference type="PIRSF" id="PIRSF036406">
    <property type="entry name" value="Hept_kin"/>
    <property type="match status" value="1"/>
</dbReference>
<dbReference type="SUPFAM" id="SSF55060">
    <property type="entry name" value="GHMP Kinase, C-terminal domain"/>
    <property type="match status" value="1"/>
</dbReference>
<comment type="similarity">
    <text evidence="5">Belongs to the GHMP kinase family.</text>
</comment>
<dbReference type="EC" id="2.7.1.6" evidence="8"/>
<dbReference type="InterPro" id="IPR006204">
    <property type="entry name" value="GHMP_kinase_N_dom"/>
</dbReference>
<keyword evidence="9" id="KW-1185">Reference proteome</keyword>
<dbReference type="AlphaFoldDB" id="V6F962"/>
<dbReference type="EMBL" id="HG794546">
    <property type="protein sequence ID" value="CDL01391.1"/>
    <property type="molecule type" value="Genomic_DNA"/>
</dbReference>
<dbReference type="eggNOG" id="COG2605">
    <property type="taxonomic scope" value="Bacteria"/>
</dbReference>
<dbReference type="GO" id="GO:0004335">
    <property type="term" value="F:galactokinase activity"/>
    <property type="evidence" value="ECO:0007669"/>
    <property type="project" value="UniProtKB-EC"/>
</dbReference>
<dbReference type="InterPro" id="IPR001174">
    <property type="entry name" value="HddA/FKP"/>
</dbReference>
<dbReference type="HOGENOM" id="CLU_048558_1_0_5"/>
<evidence type="ECO:0000256" key="2">
    <source>
        <dbReference type="ARBA" id="ARBA00022741"/>
    </source>
</evidence>
<keyword evidence="3" id="KW-0418">Kinase</keyword>
<accession>V6F962</accession>
<dbReference type="InterPro" id="IPR020568">
    <property type="entry name" value="Ribosomal_Su5_D2-typ_SF"/>
</dbReference>
<dbReference type="GO" id="GO:0005524">
    <property type="term" value="F:ATP binding"/>
    <property type="evidence" value="ECO:0007669"/>
    <property type="project" value="UniProtKB-KW"/>
</dbReference>
<dbReference type="PRINTS" id="PR00960">
    <property type="entry name" value="LMBPPROTEIN"/>
</dbReference>
<name>V6F962_MAGGM</name>
<dbReference type="PANTHER" id="PTHR32463">
    <property type="entry name" value="L-FUCOSE KINASE"/>
    <property type="match status" value="1"/>
</dbReference>
<keyword evidence="2" id="KW-0547">Nucleotide-binding</keyword>
<dbReference type="InterPro" id="IPR013750">
    <property type="entry name" value="GHMP_kinase_C_dom"/>
</dbReference>
<evidence type="ECO:0000313" key="8">
    <source>
        <dbReference type="EMBL" id="CDL01391.1"/>
    </source>
</evidence>
<gene>
    <name evidence="8" type="ordered locus">MGMSRv2__4176</name>
</gene>
<feature type="domain" description="GHMP kinase C-terminal" evidence="7">
    <location>
        <begin position="237"/>
        <end position="310"/>
    </location>
</feature>
<sequence length="333" mass="36611">MKDAAMIISRTPFRVSFFGGGTDYPDWYREHGGAVIAVAIAKYCYLSCRWFQNFFDAKHRIVYNRIELCGAIDEIEHPSVRACLRHFGVTDGVEIIHNADLPARSGLGSSSSFTIGLLNALQALTARPQLGRQALADLAIHLEQEVMGESVGSQDQMMAAHGGLNRLSFDAKGCRAHPLTLPQERLENLERHMLLFWTGLSRNASEIAAHQIGNIGHKQPELRAMLHLVDQAEDILLGSGDWGEMGRLMHESWTIKRGLSRHITSDQIDAIYHTARANGALGGKLLGAGGGGFFLVLARPEDHEGIRAALSPLICTPVKFDHVGSQIIFQSRD</sequence>